<dbReference type="GO" id="GO:0015095">
    <property type="term" value="F:magnesium ion transmembrane transporter activity"/>
    <property type="evidence" value="ECO:0007669"/>
    <property type="project" value="UniProtKB-UniRule"/>
</dbReference>
<keyword evidence="7 12" id="KW-1133">Transmembrane helix</keyword>
<dbReference type="GO" id="GO:0000287">
    <property type="term" value="F:magnesium ion binding"/>
    <property type="evidence" value="ECO:0007669"/>
    <property type="project" value="TreeGrafter"/>
</dbReference>
<keyword evidence="8 12" id="KW-0406">Ion transport</keyword>
<comment type="caution">
    <text evidence="13">The sequence shown here is derived from an EMBL/GenBank/DDBJ whole genome shotgun (WGS) entry which is preliminary data.</text>
</comment>
<dbReference type="RefSeq" id="WP_220192176.1">
    <property type="nucleotide sequence ID" value="NZ_BNJF01000001.1"/>
</dbReference>
<evidence type="ECO:0000313" key="14">
    <source>
        <dbReference type="Proteomes" id="UP000612362"/>
    </source>
</evidence>
<feature type="transmembrane region" description="Helical" evidence="12">
    <location>
        <begin position="270"/>
        <end position="289"/>
    </location>
</feature>
<keyword evidence="4 12" id="KW-1003">Cell membrane</keyword>
<keyword evidence="9 12" id="KW-0472">Membrane</keyword>
<evidence type="ECO:0000256" key="5">
    <source>
        <dbReference type="ARBA" id="ARBA00022692"/>
    </source>
</evidence>
<feature type="transmembrane region" description="Helical" evidence="12">
    <location>
        <begin position="301"/>
        <end position="321"/>
    </location>
</feature>
<dbReference type="SUPFAM" id="SSF144083">
    <property type="entry name" value="Magnesium transport protein CorA, transmembrane region"/>
    <property type="match status" value="1"/>
</dbReference>
<dbReference type="Gene3D" id="3.30.460.20">
    <property type="entry name" value="CorA soluble domain-like"/>
    <property type="match status" value="1"/>
</dbReference>
<evidence type="ECO:0000256" key="12">
    <source>
        <dbReference type="RuleBase" id="RU362010"/>
    </source>
</evidence>
<evidence type="ECO:0000256" key="7">
    <source>
        <dbReference type="ARBA" id="ARBA00022989"/>
    </source>
</evidence>
<dbReference type="InterPro" id="IPR045861">
    <property type="entry name" value="CorA_cytoplasmic_dom"/>
</dbReference>
<dbReference type="EMBL" id="BNJF01000001">
    <property type="protein sequence ID" value="GHO42660.1"/>
    <property type="molecule type" value="Genomic_DNA"/>
</dbReference>
<dbReference type="GO" id="GO:0015087">
    <property type="term" value="F:cobalt ion transmembrane transporter activity"/>
    <property type="evidence" value="ECO:0007669"/>
    <property type="project" value="UniProtKB-UniRule"/>
</dbReference>
<keyword evidence="14" id="KW-1185">Reference proteome</keyword>
<dbReference type="PANTHER" id="PTHR46494">
    <property type="entry name" value="CORA FAMILY METAL ION TRANSPORTER (EUROFUNG)"/>
    <property type="match status" value="1"/>
</dbReference>
<evidence type="ECO:0000256" key="8">
    <source>
        <dbReference type="ARBA" id="ARBA00023065"/>
    </source>
</evidence>
<dbReference type="SUPFAM" id="SSF143865">
    <property type="entry name" value="CorA soluble domain-like"/>
    <property type="match status" value="1"/>
</dbReference>
<dbReference type="PANTHER" id="PTHR46494:SF1">
    <property type="entry name" value="CORA FAMILY METAL ION TRANSPORTER (EUROFUNG)"/>
    <property type="match status" value="1"/>
</dbReference>
<name>A0A8J3HX45_9CHLR</name>
<dbReference type="FunFam" id="1.20.58.340:FF:000004">
    <property type="entry name" value="Magnesium transport protein CorA"/>
    <property type="match status" value="1"/>
</dbReference>
<evidence type="ECO:0000256" key="3">
    <source>
        <dbReference type="ARBA" id="ARBA00022448"/>
    </source>
</evidence>
<proteinExistence type="inferred from homology"/>
<dbReference type="CDD" id="cd12822">
    <property type="entry name" value="TmCorA-like"/>
    <property type="match status" value="1"/>
</dbReference>
<organism evidence="13 14">
    <name type="scientific">Ktedonospora formicarum</name>
    <dbReference type="NCBI Taxonomy" id="2778364"/>
    <lineage>
        <taxon>Bacteria</taxon>
        <taxon>Bacillati</taxon>
        <taxon>Chloroflexota</taxon>
        <taxon>Ktedonobacteria</taxon>
        <taxon>Ktedonobacterales</taxon>
        <taxon>Ktedonobacteraceae</taxon>
        <taxon>Ktedonospora</taxon>
    </lineage>
</organism>
<accession>A0A8J3HX45</accession>
<dbReference type="Gene3D" id="1.20.58.340">
    <property type="entry name" value="Magnesium transport protein CorA, transmembrane region"/>
    <property type="match status" value="2"/>
</dbReference>
<dbReference type="InterPro" id="IPR004488">
    <property type="entry name" value="Mg/Co-transport_prot_CorA"/>
</dbReference>
<dbReference type="NCBIfam" id="TIGR00383">
    <property type="entry name" value="corA"/>
    <property type="match status" value="1"/>
</dbReference>
<dbReference type="GO" id="GO:0050897">
    <property type="term" value="F:cobalt ion binding"/>
    <property type="evidence" value="ECO:0007669"/>
    <property type="project" value="TreeGrafter"/>
</dbReference>
<gene>
    <name evidence="12 13" type="primary">corA</name>
    <name evidence="13" type="ORF">KSX_08230</name>
</gene>
<protein>
    <recommendedName>
        <fullName evidence="12">Magnesium transport protein CorA</fullName>
    </recommendedName>
</protein>
<dbReference type="Pfam" id="PF01544">
    <property type="entry name" value="CorA"/>
    <property type="match status" value="1"/>
</dbReference>
<evidence type="ECO:0000256" key="6">
    <source>
        <dbReference type="ARBA" id="ARBA00022842"/>
    </source>
</evidence>
<evidence type="ECO:0000256" key="9">
    <source>
        <dbReference type="ARBA" id="ARBA00023136"/>
    </source>
</evidence>
<dbReference type="GO" id="GO:0005886">
    <property type="term" value="C:plasma membrane"/>
    <property type="evidence" value="ECO:0007669"/>
    <property type="project" value="UniProtKB-SubCell"/>
</dbReference>
<keyword evidence="3 12" id="KW-0813">Transport</keyword>
<sequence length="327" mass="38385">MIKSTYCDKKQQEFHSITDLNQLSEYKDDPNAFLWVDLHDPSKEELAKIGEEFTLHPLALEDASHEHQRPKIEEYDNFYFVVFYTVKLNTEKGVLEVREIDLFLNKNYLITVHEHPIDELKEIETRWTRNVQQLNWGMGILLYSFLDTIVDGYFPVVDALVDQTEDIEDGLYTRKGGLHEHDTALKLLSLRKQFLALRRIVTPQRDILNVLTNRDNPIFDEQINVYFRDIYDHISRLADTVDLYRDQLSSTMDANLTVASNELNKVMRTMTAASIILMVDSLIAGVYGMNFVNMPELKWEYGYFIVIALMLLLTLIMSLFFRKLRWI</sequence>
<dbReference type="Proteomes" id="UP000612362">
    <property type="component" value="Unassembled WGS sequence"/>
</dbReference>
<keyword evidence="6 12" id="KW-0460">Magnesium</keyword>
<comment type="subcellular location">
    <subcellularLocation>
        <location evidence="1">Cell membrane</location>
        <topology evidence="1">Multi-pass membrane protein</topology>
    </subcellularLocation>
    <subcellularLocation>
        <location evidence="12">Membrane</location>
        <topology evidence="12">Multi-pass membrane protein</topology>
    </subcellularLocation>
</comment>
<keyword evidence="5 12" id="KW-0812">Transmembrane</keyword>
<evidence type="ECO:0000256" key="4">
    <source>
        <dbReference type="ARBA" id="ARBA00022475"/>
    </source>
</evidence>
<evidence type="ECO:0000256" key="10">
    <source>
        <dbReference type="ARBA" id="ARBA00034269"/>
    </source>
</evidence>
<comment type="similarity">
    <text evidence="2 12">Belongs to the CorA metal ion transporter (MIT) (TC 1.A.35) family.</text>
</comment>
<comment type="catalytic activity">
    <reaction evidence="10">
        <text>Mg(2+)(in) = Mg(2+)(out)</text>
        <dbReference type="Rhea" id="RHEA:29827"/>
        <dbReference type="ChEBI" id="CHEBI:18420"/>
    </reaction>
</comment>
<evidence type="ECO:0000256" key="11">
    <source>
        <dbReference type="ARBA" id="ARBA00045497"/>
    </source>
</evidence>
<dbReference type="InterPro" id="IPR002523">
    <property type="entry name" value="MgTranspt_CorA/ZnTranspt_ZntB"/>
</dbReference>
<evidence type="ECO:0000256" key="1">
    <source>
        <dbReference type="ARBA" id="ARBA00004651"/>
    </source>
</evidence>
<reference evidence="13" key="1">
    <citation type="submission" date="2020-10" db="EMBL/GenBank/DDBJ databases">
        <title>Taxonomic study of unclassified bacteria belonging to the class Ktedonobacteria.</title>
        <authorList>
            <person name="Yabe S."/>
            <person name="Wang C.M."/>
            <person name="Zheng Y."/>
            <person name="Sakai Y."/>
            <person name="Cavaletti L."/>
            <person name="Monciardini P."/>
            <person name="Donadio S."/>
        </authorList>
    </citation>
    <scope>NUCLEOTIDE SEQUENCE</scope>
    <source>
        <strain evidence="13">SOSP1-1</strain>
    </source>
</reference>
<evidence type="ECO:0000313" key="13">
    <source>
        <dbReference type="EMBL" id="GHO42660.1"/>
    </source>
</evidence>
<evidence type="ECO:0000256" key="2">
    <source>
        <dbReference type="ARBA" id="ARBA00009765"/>
    </source>
</evidence>
<dbReference type="InterPro" id="IPR045863">
    <property type="entry name" value="CorA_TM1_TM2"/>
</dbReference>
<dbReference type="AlphaFoldDB" id="A0A8J3HX45"/>
<comment type="function">
    <text evidence="11">Mediates influx of magnesium ions. Alternates between open and closed states. Activated by low cytoplasmic Mg(2+) levels. Inactive when cytoplasmic Mg(2+) levels are high.</text>
</comment>